<dbReference type="AlphaFoldDB" id="A0A1H2YJR2"/>
<dbReference type="GO" id="GO:0004803">
    <property type="term" value="F:transposase activity"/>
    <property type="evidence" value="ECO:0007669"/>
    <property type="project" value="InterPro"/>
</dbReference>
<name>A0A1H2YJR2_9PSEU</name>
<reference evidence="3" key="1">
    <citation type="submission" date="2016-10" db="EMBL/GenBank/DDBJ databases">
        <authorList>
            <person name="Varghese N."/>
            <person name="Submissions S."/>
        </authorList>
    </citation>
    <scope>NUCLEOTIDE SEQUENCE [LARGE SCALE GENOMIC DNA]</scope>
    <source>
        <strain evidence="3">CGMCC 4.3530</strain>
    </source>
</reference>
<organism evidence="2 3">
    <name type="scientific">Saccharopolyspora shandongensis</name>
    <dbReference type="NCBI Taxonomy" id="418495"/>
    <lineage>
        <taxon>Bacteria</taxon>
        <taxon>Bacillati</taxon>
        <taxon>Actinomycetota</taxon>
        <taxon>Actinomycetes</taxon>
        <taxon>Pseudonocardiales</taxon>
        <taxon>Pseudonocardiaceae</taxon>
        <taxon>Saccharopolyspora</taxon>
    </lineage>
</organism>
<protein>
    <submittedName>
        <fullName evidence="2">Tn3 transposase DDE domain-containing protein</fullName>
    </submittedName>
</protein>
<dbReference type="Pfam" id="PF01526">
    <property type="entry name" value="DDE_Tnp_Tn3"/>
    <property type="match status" value="1"/>
</dbReference>
<keyword evidence="3" id="KW-1185">Reference proteome</keyword>
<accession>A0A1H2YJR2</accession>
<dbReference type="GO" id="GO:0006313">
    <property type="term" value="P:DNA transposition"/>
    <property type="evidence" value="ECO:0007669"/>
    <property type="project" value="InterPro"/>
</dbReference>
<dbReference type="EMBL" id="FNOK01000007">
    <property type="protein sequence ID" value="SDX04864.1"/>
    <property type="molecule type" value="Genomic_DNA"/>
</dbReference>
<evidence type="ECO:0000313" key="2">
    <source>
        <dbReference type="EMBL" id="SDX04864.1"/>
    </source>
</evidence>
<dbReference type="InterPro" id="IPR002513">
    <property type="entry name" value="Tn3_Tnp_DDE_dom"/>
</dbReference>
<gene>
    <name evidence="2" type="ORF">SAMN05216215_100746</name>
</gene>
<dbReference type="Proteomes" id="UP000199529">
    <property type="component" value="Unassembled WGS sequence"/>
</dbReference>
<sequence length="120" mass="13668">MRRELYTGLQVVENWNSANDVVFYSKDGVLTSADRENAEVSMLALHFLQSSLVFINTLLVQRVLEDPVWEKRLTAEGRRALSALFWTHITPYGRFRLDMDKRLDLDVSGIAGLENARPAA</sequence>
<dbReference type="STRING" id="418495.SAMN05216215_100746"/>
<evidence type="ECO:0000259" key="1">
    <source>
        <dbReference type="Pfam" id="PF01526"/>
    </source>
</evidence>
<proteinExistence type="predicted"/>
<evidence type="ECO:0000313" key="3">
    <source>
        <dbReference type="Proteomes" id="UP000199529"/>
    </source>
</evidence>
<feature type="domain" description="Tn3 transposase DDE" evidence="1">
    <location>
        <begin position="1"/>
        <end position="95"/>
    </location>
</feature>